<dbReference type="InterPro" id="IPR036188">
    <property type="entry name" value="FAD/NAD-bd_sf"/>
</dbReference>
<protein>
    <submittedName>
        <fullName evidence="6">Thiamine thiazole synthase</fullName>
        <ecNumber evidence="6">2.4.2.59</ecNumber>
    </submittedName>
</protein>
<keyword evidence="6" id="KW-0328">Glycosyltransferase</keyword>
<dbReference type="Pfam" id="PF01494">
    <property type="entry name" value="FAD_binding_3"/>
    <property type="match status" value="1"/>
</dbReference>
<comment type="cofactor">
    <cofactor evidence="1">
        <name>FAD</name>
        <dbReference type="ChEBI" id="CHEBI:57692"/>
    </cofactor>
</comment>
<dbReference type="Gene3D" id="3.50.50.60">
    <property type="entry name" value="FAD/NAD(P)-binding domain"/>
    <property type="match status" value="1"/>
</dbReference>
<name>A0A7G9Z487_9EURY</name>
<evidence type="ECO:0000313" key="6">
    <source>
        <dbReference type="EMBL" id="QNO55071.1"/>
    </source>
</evidence>
<evidence type="ECO:0000256" key="3">
    <source>
        <dbReference type="ARBA" id="ARBA00022827"/>
    </source>
</evidence>
<gene>
    <name evidence="6" type="primary">thi4</name>
    <name evidence="6" type="ORF">PBMGCBEP_00005</name>
</gene>
<dbReference type="GO" id="GO:0071949">
    <property type="term" value="F:FAD binding"/>
    <property type="evidence" value="ECO:0007669"/>
    <property type="project" value="InterPro"/>
</dbReference>
<keyword evidence="2" id="KW-0285">Flavoprotein</keyword>
<dbReference type="InterPro" id="IPR011777">
    <property type="entry name" value="Geranylgeranyl_Rdtase_fam"/>
</dbReference>
<dbReference type="InterPro" id="IPR002938">
    <property type="entry name" value="FAD-bd"/>
</dbReference>
<keyword evidence="6" id="KW-0808">Transferase</keyword>
<evidence type="ECO:0000259" key="5">
    <source>
        <dbReference type="Pfam" id="PF01494"/>
    </source>
</evidence>
<dbReference type="NCBIfam" id="TIGR02032">
    <property type="entry name" value="GG-red-SF"/>
    <property type="match status" value="1"/>
</dbReference>
<dbReference type="InterPro" id="IPR040131">
    <property type="entry name" value="MnmG_N"/>
</dbReference>
<sequence>MQENKCDVLVVGAGPAGCSAARVAAEAGAHTIFIDKKKEIGVPVQCAEAVGEYLSPYLPYNIPEEQLIWKIDGMLFWAEDITIERSGGIWSGYAINRKKFDTWLAANAAKSGAQLLLETELIDLEFGEKYHVTKAIVKTGDGIKEIEPKVIIAADGVHSKVLNKLGFTNLEDKCVEVLSFELNNVDLYNPTYEQLYLGDFAPGAYGYIFPLSKSRANVGVGSLFQTGKLEDCYEEFLEVPMVKKQLKNGKEVMEKSGWAPIQYLTDKWDYGNILVVGDAANQNFKPFVEGVLPGIICGNIAGQTASEFVFGKAALDDYPNQVKDKLGSFFLESDLFLNVLYELSKSPDKKSHLLRLGISAAIFSPQEIEKLRKMDYASIKNNFDLDEFEQNPIE</sequence>
<dbReference type="EC" id="2.4.2.59" evidence="6"/>
<reference evidence="6" key="1">
    <citation type="submission" date="2020-06" db="EMBL/GenBank/DDBJ databases">
        <title>Unique genomic features of the anaerobic methanotrophic archaea.</title>
        <authorList>
            <person name="Chadwick G.L."/>
            <person name="Skennerton C.T."/>
            <person name="Laso-Perez R."/>
            <person name="Leu A.O."/>
            <person name="Speth D.R."/>
            <person name="Yu H."/>
            <person name="Morgan-Lang C."/>
            <person name="Hatzenpichler R."/>
            <person name="Goudeau D."/>
            <person name="Malmstrom R."/>
            <person name="Brazelton W.J."/>
            <person name="Woyke T."/>
            <person name="Hallam S.J."/>
            <person name="Tyson G.W."/>
            <person name="Wegener G."/>
            <person name="Boetius A."/>
            <person name="Orphan V."/>
        </authorList>
    </citation>
    <scope>NUCLEOTIDE SEQUENCE</scope>
</reference>
<dbReference type="InterPro" id="IPR050407">
    <property type="entry name" value="Geranylgeranyl_reductase"/>
</dbReference>
<feature type="domain" description="MnmG N-terminal" evidence="4">
    <location>
        <begin position="7"/>
        <end position="53"/>
    </location>
</feature>
<dbReference type="GO" id="GO:0016757">
    <property type="term" value="F:glycosyltransferase activity"/>
    <property type="evidence" value="ECO:0007669"/>
    <property type="project" value="UniProtKB-KW"/>
</dbReference>
<dbReference type="PRINTS" id="PR00420">
    <property type="entry name" value="RNGMNOXGNASE"/>
</dbReference>
<dbReference type="EMBL" id="MT631602">
    <property type="protein sequence ID" value="QNO55071.1"/>
    <property type="molecule type" value="Genomic_DNA"/>
</dbReference>
<proteinExistence type="predicted"/>
<dbReference type="Pfam" id="PF01134">
    <property type="entry name" value="GIDA"/>
    <property type="match status" value="1"/>
</dbReference>
<keyword evidence="3" id="KW-0274">FAD</keyword>
<dbReference type="AlphaFoldDB" id="A0A7G9Z487"/>
<evidence type="ECO:0000256" key="1">
    <source>
        <dbReference type="ARBA" id="ARBA00001974"/>
    </source>
</evidence>
<organism evidence="6">
    <name type="scientific">Candidatus Methanophaga sp. ANME-1 ERB7</name>
    <dbReference type="NCBI Taxonomy" id="2759913"/>
    <lineage>
        <taxon>Archaea</taxon>
        <taxon>Methanobacteriati</taxon>
        <taxon>Methanobacteriota</taxon>
        <taxon>Stenosarchaea group</taxon>
        <taxon>Methanomicrobia</taxon>
        <taxon>Candidatus Methanophagales</taxon>
        <taxon>Candidatus Methanophagaceae</taxon>
        <taxon>Candidatus Methanophaga</taxon>
    </lineage>
</organism>
<dbReference type="GO" id="GO:0016628">
    <property type="term" value="F:oxidoreductase activity, acting on the CH-CH group of donors, NAD or NADP as acceptor"/>
    <property type="evidence" value="ECO:0007669"/>
    <property type="project" value="InterPro"/>
</dbReference>
<dbReference type="SUPFAM" id="SSF51905">
    <property type="entry name" value="FAD/NAD(P)-binding domain"/>
    <property type="match status" value="1"/>
</dbReference>
<feature type="domain" description="FAD-binding" evidence="5">
    <location>
        <begin position="95"/>
        <end position="280"/>
    </location>
</feature>
<accession>A0A7G9Z487</accession>
<evidence type="ECO:0000259" key="4">
    <source>
        <dbReference type="Pfam" id="PF01134"/>
    </source>
</evidence>
<evidence type="ECO:0000256" key="2">
    <source>
        <dbReference type="ARBA" id="ARBA00022630"/>
    </source>
</evidence>
<dbReference type="PANTHER" id="PTHR42685">
    <property type="entry name" value="GERANYLGERANYL DIPHOSPHATE REDUCTASE"/>
    <property type="match status" value="1"/>
</dbReference>
<dbReference type="Gene3D" id="3.30.9.10">
    <property type="entry name" value="D-Amino Acid Oxidase, subunit A, domain 2"/>
    <property type="match status" value="1"/>
</dbReference>
<dbReference type="PANTHER" id="PTHR42685:SF18">
    <property type="entry name" value="DIGERANYLGERANYLGLYCEROPHOSPHOLIPID REDUCTASE"/>
    <property type="match status" value="1"/>
</dbReference>